<dbReference type="SMART" id="SM00388">
    <property type="entry name" value="HisKA"/>
    <property type="match status" value="1"/>
</dbReference>
<keyword evidence="4" id="KW-1003">Cell membrane</keyword>
<comment type="caution">
    <text evidence="15">The sequence shown here is derived from an EMBL/GenBank/DDBJ whole genome shotgun (WGS) entry which is preliminary data.</text>
</comment>
<gene>
    <name evidence="15" type="ORF">BU653_08000</name>
    <name evidence="14" type="ORF">RCF65_06225</name>
</gene>
<dbReference type="PANTHER" id="PTHR45453">
    <property type="entry name" value="PHOSPHATE REGULON SENSOR PROTEIN PHOR"/>
    <property type="match status" value="1"/>
</dbReference>
<dbReference type="GO" id="GO:0005886">
    <property type="term" value="C:plasma membrane"/>
    <property type="evidence" value="ECO:0007669"/>
    <property type="project" value="TreeGrafter"/>
</dbReference>
<dbReference type="GO" id="GO:0016036">
    <property type="term" value="P:cellular response to phosphate starvation"/>
    <property type="evidence" value="ECO:0007669"/>
    <property type="project" value="TreeGrafter"/>
</dbReference>
<keyword evidence="12" id="KW-1133">Transmembrane helix</keyword>
<evidence type="ECO:0000313" key="17">
    <source>
        <dbReference type="Proteomes" id="UP001240157"/>
    </source>
</evidence>
<evidence type="ECO:0000259" key="13">
    <source>
        <dbReference type="PROSITE" id="PS50109"/>
    </source>
</evidence>
<dbReference type="PROSITE" id="PS50109">
    <property type="entry name" value="HIS_KIN"/>
    <property type="match status" value="1"/>
</dbReference>
<dbReference type="Pfam" id="PF02518">
    <property type="entry name" value="HATPase_c"/>
    <property type="match status" value="1"/>
</dbReference>
<comment type="catalytic activity">
    <reaction evidence="1">
        <text>ATP + protein L-histidine = ADP + protein N-phospho-L-histidine.</text>
        <dbReference type="EC" id="2.7.13.3"/>
    </reaction>
</comment>
<dbReference type="Gene3D" id="3.30.565.10">
    <property type="entry name" value="Histidine kinase-like ATPase, C-terminal domain"/>
    <property type="match status" value="1"/>
</dbReference>
<keyword evidence="9" id="KW-0067">ATP-binding</keyword>
<evidence type="ECO:0000256" key="11">
    <source>
        <dbReference type="ARBA" id="ARBA00023136"/>
    </source>
</evidence>
<dbReference type="EMBL" id="JAVGJF010000031">
    <property type="protein sequence ID" value="MDQ7175581.1"/>
    <property type="molecule type" value="Genomic_DNA"/>
</dbReference>
<feature type="transmembrane region" description="Helical" evidence="12">
    <location>
        <begin position="6"/>
        <end position="23"/>
    </location>
</feature>
<name>A0AAE5W8F8_STACR</name>
<reference evidence="15 16" key="1">
    <citation type="journal article" date="2016" name="Front. Microbiol.">
        <title>Comprehensive Phylogenetic Analysis of Bovine Non-aureus Staphylococci Species Based on Whole-Genome Sequencing.</title>
        <authorList>
            <person name="Naushad S."/>
            <person name="Barkema H.W."/>
            <person name="Luby C."/>
            <person name="Condas L.A."/>
            <person name="Nobrega D.B."/>
            <person name="Carson D.A."/>
            <person name="De Buck J."/>
        </authorList>
    </citation>
    <scope>NUCLEOTIDE SEQUENCE [LARGE SCALE GENOMIC DNA]</scope>
    <source>
        <strain evidence="15 16">SNUC 505</strain>
    </source>
</reference>
<keyword evidence="11 12" id="KW-0472">Membrane</keyword>
<evidence type="ECO:0000313" key="15">
    <source>
        <dbReference type="EMBL" id="PTG13100.1"/>
    </source>
</evidence>
<accession>A0AAE5W8F8</accession>
<evidence type="ECO:0000256" key="10">
    <source>
        <dbReference type="ARBA" id="ARBA00023012"/>
    </source>
</evidence>
<dbReference type="CDD" id="cd00082">
    <property type="entry name" value="HisKA"/>
    <property type="match status" value="1"/>
</dbReference>
<keyword evidence="7" id="KW-0547">Nucleotide-binding</keyword>
<dbReference type="RefSeq" id="WP_105967359.1">
    <property type="nucleotide sequence ID" value="NZ_JAHCNX010000006.1"/>
</dbReference>
<protein>
    <recommendedName>
        <fullName evidence="3">histidine kinase</fullName>
        <ecNumber evidence="3">2.7.13.3</ecNumber>
    </recommendedName>
</protein>
<keyword evidence="6" id="KW-0808">Transferase</keyword>
<dbReference type="GO" id="GO:0005524">
    <property type="term" value="F:ATP binding"/>
    <property type="evidence" value="ECO:0007669"/>
    <property type="project" value="UniProtKB-KW"/>
</dbReference>
<dbReference type="InterPro" id="IPR036890">
    <property type="entry name" value="HATPase_C_sf"/>
</dbReference>
<dbReference type="Gene3D" id="1.10.287.130">
    <property type="match status" value="1"/>
</dbReference>
<evidence type="ECO:0000256" key="9">
    <source>
        <dbReference type="ARBA" id="ARBA00022840"/>
    </source>
</evidence>
<dbReference type="Proteomes" id="UP000242704">
    <property type="component" value="Unassembled WGS sequence"/>
</dbReference>
<organism evidence="15 16">
    <name type="scientific">Staphylococcus chromogenes</name>
    <name type="common">Staphylococcus hyicus subsp. chromogenes</name>
    <dbReference type="NCBI Taxonomy" id="46126"/>
    <lineage>
        <taxon>Bacteria</taxon>
        <taxon>Bacillati</taxon>
        <taxon>Bacillota</taxon>
        <taxon>Bacilli</taxon>
        <taxon>Bacillales</taxon>
        <taxon>Staphylococcaceae</taxon>
        <taxon>Staphylococcus</taxon>
    </lineage>
</organism>
<dbReference type="EC" id="2.7.13.3" evidence="3"/>
<evidence type="ECO:0000313" key="16">
    <source>
        <dbReference type="Proteomes" id="UP000242704"/>
    </source>
</evidence>
<dbReference type="EMBL" id="PZBZ01000040">
    <property type="protein sequence ID" value="PTG13100.1"/>
    <property type="molecule type" value="Genomic_DNA"/>
</dbReference>
<dbReference type="InterPro" id="IPR050351">
    <property type="entry name" value="BphY/WalK/GraS-like"/>
</dbReference>
<dbReference type="InterPro" id="IPR003594">
    <property type="entry name" value="HATPase_dom"/>
</dbReference>
<dbReference type="InterPro" id="IPR005467">
    <property type="entry name" value="His_kinase_dom"/>
</dbReference>
<reference evidence="15" key="2">
    <citation type="submission" date="2018-03" db="EMBL/GenBank/DDBJ databases">
        <authorList>
            <person name="Naushad S."/>
        </authorList>
    </citation>
    <scope>NUCLEOTIDE SEQUENCE</scope>
    <source>
        <strain evidence="15">SNUC 505</strain>
    </source>
</reference>
<reference evidence="14 17" key="3">
    <citation type="submission" date="2023-08" db="EMBL/GenBank/DDBJ databases">
        <title>Whole genome sequencing of Staphylococcus chromogenes NNSch 2386.</title>
        <authorList>
            <person name="Kropotov V.S."/>
            <person name="Boriskina E.V."/>
            <person name="Gordinskaya N.A."/>
            <person name="Shkurkina I.S."/>
            <person name="Kryazhev D.V."/>
            <person name="Alekseeva A.E."/>
            <person name="Makhova M.A."/>
        </authorList>
    </citation>
    <scope>NUCLEOTIDE SEQUENCE [LARGE SCALE GENOMIC DNA]</scope>
    <source>
        <strain evidence="14 17">NNSch 2386</strain>
    </source>
</reference>
<evidence type="ECO:0000256" key="2">
    <source>
        <dbReference type="ARBA" id="ARBA00004651"/>
    </source>
</evidence>
<dbReference type="InterPro" id="IPR003661">
    <property type="entry name" value="HisK_dim/P_dom"/>
</dbReference>
<evidence type="ECO:0000256" key="6">
    <source>
        <dbReference type="ARBA" id="ARBA00022679"/>
    </source>
</evidence>
<dbReference type="GO" id="GO:0004721">
    <property type="term" value="F:phosphoprotein phosphatase activity"/>
    <property type="evidence" value="ECO:0007669"/>
    <property type="project" value="TreeGrafter"/>
</dbReference>
<dbReference type="SMART" id="SM00387">
    <property type="entry name" value="HATPase_c"/>
    <property type="match status" value="1"/>
</dbReference>
<comment type="subcellular location">
    <subcellularLocation>
        <location evidence="2">Cell membrane</location>
        <topology evidence="2">Multi-pass membrane protein</topology>
    </subcellularLocation>
</comment>
<dbReference type="GO" id="GO:0000155">
    <property type="term" value="F:phosphorelay sensor kinase activity"/>
    <property type="evidence" value="ECO:0007669"/>
    <property type="project" value="InterPro"/>
</dbReference>
<dbReference type="Proteomes" id="UP001240157">
    <property type="component" value="Unassembled WGS sequence"/>
</dbReference>
<keyword evidence="8 15" id="KW-0418">Kinase</keyword>
<evidence type="ECO:0000256" key="7">
    <source>
        <dbReference type="ARBA" id="ARBA00022741"/>
    </source>
</evidence>
<keyword evidence="10" id="KW-0902">Two-component regulatory system</keyword>
<evidence type="ECO:0000256" key="1">
    <source>
        <dbReference type="ARBA" id="ARBA00000085"/>
    </source>
</evidence>
<evidence type="ECO:0000313" key="14">
    <source>
        <dbReference type="EMBL" id="MDQ7175581.1"/>
    </source>
</evidence>
<dbReference type="InterPro" id="IPR036097">
    <property type="entry name" value="HisK_dim/P_sf"/>
</dbReference>
<dbReference type="InterPro" id="IPR008358">
    <property type="entry name" value="Sig_transdc_His_kin/Pase_MprB"/>
</dbReference>
<dbReference type="PANTHER" id="PTHR45453:SF1">
    <property type="entry name" value="PHOSPHATE REGULON SENSOR PROTEIN PHOR"/>
    <property type="match status" value="1"/>
</dbReference>
<proteinExistence type="predicted"/>
<evidence type="ECO:0000256" key="3">
    <source>
        <dbReference type="ARBA" id="ARBA00012438"/>
    </source>
</evidence>
<evidence type="ECO:0000256" key="12">
    <source>
        <dbReference type="SAM" id="Phobius"/>
    </source>
</evidence>
<dbReference type="Pfam" id="PF00512">
    <property type="entry name" value="HisKA"/>
    <property type="match status" value="1"/>
</dbReference>
<keyword evidence="5" id="KW-0597">Phosphoprotein</keyword>
<feature type="domain" description="Histidine kinase" evidence="13">
    <location>
        <begin position="90"/>
        <end position="300"/>
    </location>
</feature>
<dbReference type="PRINTS" id="PR01780">
    <property type="entry name" value="LANTIREGPROT"/>
</dbReference>
<keyword evidence="12" id="KW-0812">Transmembrane</keyword>
<evidence type="ECO:0000256" key="5">
    <source>
        <dbReference type="ARBA" id="ARBA00022553"/>
    </source>
</evidence>
<dbReference type="SUPFAM" id="SSF55874">
    <property type="entry name" value="ATPase domain of HSP90 chaperone/DNA topoisomerase II/histidine kinase"/>
    <property type="match status" value="1"/>
</dbReference>
<dbReference type="SUPFAM" id="SSF47384">
    <property type="entry name" value="Homodimeric domain of signal transducing histidine kinase"/>
    <property type="match status" value="1"/>
</dbReference>
<evidence type="ECO:0000256" key="4">
    <source>
        <dbReference type="ARBA" id="ARBA00022475"/>
    </source>
</evidence>
<evidence type="ECO:0000256" key="8">
    <source>
        <dbReference type="ARBA" id="ARBA00022777"/>
    </source>
</evidence>
<dbReference type="AlphaFoldDB" id="A0AAE5W8F8"/>
<sequence length="300" mass="35499">MAYGIGAVLVVIIVFLGLRYFRLKKEVEYFTQQLIKINQDVETNQYMRSATGLKQSQALLNELNTYMNQLRNYRYFYRKKELMLNKEINNVSHDLRTPLTAIKGYTEIIKETDNKEDLLKYIQVIDEKTTHLIKSVNLFHELTYLNAFDYELDLETMDIVEFIKAQFMSYFKQFDNKGIQITFENSSVLEVLAHKEAMIRVVNNIIQNVLRYGKNQAKVRFVETQEFINIHIENDTEYRMNDAQVQKLFERAYTLDESRTNQTTGVGLYIVKNLLERQRGQVSLQFEKPMFAIIMSLRKV</sequence>